<keyword evidence="11" id="KW-0439">Lignin degradation</keyword>
<dbReference type="InterPro" id="IPR045087">
    <property type="entry name" value="Cu-oxidase_fam"/>
</dbReference>
<evidence type="ECO:0000256" key="9">
    <source>
        <dbReference type="ARBA" id="ARBA00023157"/>
    </source>
</evidence>
<keyword evidence="8" id="KW-0186">Copper</keyword>
<feature type="domain" description="Plastocyanin-like" evidence="15">
    <location>
        <begin position="86"/>
        <end position="201"/>
    </location>
</feature>
<dbReference type="InterPro" id="IPR002355">
    <property type="entry name" value="Cu_oxidase_Cu_BS"/>
</dbReference>
<accession>A0A9P9D9Q7</accession>
<dbReference type="AlphaFoldDB" id="A0A9P9D9Q7"/>
<proteinExistence type="inferred from homology"/>
<dbReference type="Pfam" id="PF07731">
    <property type="entry name" value="Cu-oxidase_2"/>
    <property type="match status" value="1"/>
</dbReference>
<keyword evidence="17" id="KW-1185">Reference proteome</keyword>
<evidence type="ECO:0000313" key="17">
    <source>
        <dbReference type="Proteomes" id="UP000700596"/>
    </source>
</evidence>
<evidence type="ECO:0000256" key="4">
    <source>
        <dbReference type="ARBA" id="ARBA00012297"/>
    </source>
</evidence>
<evidence type="ECO:0000256" key="3">
    <source>
        <dbReference type="ARBA" id="ARBA00010609"/>
    </source>
</evidence>
<dbReference type="CDD" id="cd13901">
    <property type="entry name" value="CuRO_3_MaLCC_like"/>
    <property type="match status" value="1"/>
</dbReference>
<evidence type="ECO:0000256" key="6">
    <source>
        <dbReference type="ARBA" id="ARBA00022729"/>
    </source>
</evidence>
<keyword evidence="10" id="KW-0325">Glycoprotein</keyword>
<dbReference type="PANTHER" id="PTHR11709">
    <property type="entry name" value="MULTI-COPPER OXIDASE"/>
    <property type="match status" value="1"/>
</dbReference>
<dbReference type="InterPro" id="IPR011707">
    <property type="entry name" value="Cu-oxidase-like_N"/>
</dbReference>
<dbReference type="Pfam" id="PF07732">
    <property type="entry name" value="Cu-oxidase_3"/>
    <property type="match status" value="1"/>
</dbReference>
<evidence type="ECO:0000313" key="16">
    <source>
        <dbReference type="EMBL" id="KAH7115251.1"/>
    </source>
</evidence>
<evidence type="ECO:0000256" key="7">
    <source>
        <dbReference type="ARBA" id="ARBA00023002"/>
    </source>
</evidence>
<keyword evidence="9" id="KW-1015">Disulfide bond</keyword>
<evidence type="ECO:0000256" key="10">
    <source>
        <dbReference type="ARBA" id="ARBA00023180"/>
    </source>
</evidence>
<evidence type="ECO:0000256" key="12">
    <source>
        <dbReference type="SAM" id="SignalP"/>
    </source>
</evidence>
<dbReference type="PANTHER" id="PTHR11709:SF87">
    <property type="entry name" value="LACCASE"/>
    <property type="match status" value="1"/>
</dbReference>
<dbReference type="Gene3D" id="2.60.40.420">
    <property type="entry name" value="Cupredoxins - blue copper proteins"/>
    <property type="match status" value="3"/>
</dbReference>
<dbReference type="InterPro" id="IPR011706">
    <property type="entry name" value="Cu-oxidase_C"/>
</dbReference>
<gene>
    <name evidence="16" type="ORF">B0J11DRAFT_444802</name>
</gene>
<comment type="caution">
    <text evidence="16">The sequence shown here is derived from an EMBL/GenBank/DDBJ whole genome shotgun (WGS) entry which is preliminary data.</text>
</comment>
<feature type="chain" id="PRO_5040431388" description="laccase" evidence="12">
    <location>
        <begin position="22"/>
        <end position="606"/>
    </location>
</feature>
<dbReference type="GO" id="GO:0052716">
    <property type="term" value="F:hydroquinone:oxygen oxidoreductase activity"/>
    <property type="evidence" value="ECO:0007669"/>
    <property type="project" value="UniProtKB-EC"/>
</dbReference>
<dbReference type="PROSITE" id="PS00080">
    <property type="entry name" value="MULTICOPPER_OXIDASE2"/>
    <property type="match status" value="1"/>
</dbReference>
<keyword evidence="5" id="KW-0479">Metal-binding</keyword>
<dbReference type="FunFam" id="2.60.40.420:FF:000045">
    <property type="entry name" value="Laccase 2"/>
    <property type="match status" value="1"/>
</dbReference>
<dbReference type="Proteomes" id="UP000700596">
    <property type="component" value="Unassembled WGS sequence"/>
</dbReference>
<dbReference type="InterPro" id="IPR001117">
    <property type="entry name" value="Cu-oxidase_2nd"/>
</dbReference>
<evidence type="ECO:0000259" key="15">
    <source>
        <dbReference type="Pfam" id="PF07732"/>
    </source>
</evidence>
<feature type="domain" description="Plastocyanin-like" evidence="14">
    <location>
        <begin position="443"/>
        <end position="555"/>
    </location>
</feature>
<dbReference type="EC" id="1.10.3.2" evidence="4"/>
<dbReference type="FunFam" id="2.60.40.420:FF:000046">
    <property type="entry name" value="Multicopper oxidase"/>
    <property type="match status" value="1"/>
</dbReference>
<dbReference type="FunFam" id="2.60.40.420:FF:000021">
    <property type="entry name" value="Extracellular dihydrogeodin oxidase/laccase"/>
    <property type="match status" value="1"/>
</dbReference>
<comment type="cofactor">
    <cofactor evidence="2">
        <name>Cu cation</name>
        <dbReference type="ChEBI" id="CHEBI:23378"/>
    </cofactor>
</comment>
<comment type="similarity">
    <text evidence="3">Belongs to the multicopper oxidase family.</text>
</comment>
<dbReference type="CDD" id="cd13880">
    <property type="entry name" value="CuRO_2_MaLCC_like"/>
    <property type="match status" value="1"/>
</dbReference>
<reference evidence="16" key="1">
    <citation type="journal article" date="2021" name="Nat. Commun.">
        <title>Genetic determinants of endophytism in the Arabidopsis root mycobiome.</title>
        <authorList>
            <person name="Mesny F."/>
            <person name="Miyauchi S."/>
            <person name="Thiergart T."/>
            <person name="Pickel B."/>
            <person name="Atanasova L."/>
            <person name="Karlsson M."/>
            <person name="Huettel B."/>
            <person name="Barry K.W."/>
            <person name="Haridas S."/>
            <person name="Chen C."/>
            <person name="Bauer D."/>
            <person name="Andreopoulos W."/>
            <person name="Pangilinan J."/>
            <person name="LaButti K."/>
            <person name="Riley R."/>
            <person name="Lipzen A."/>
            <person name="Clum A."/>
            <person name="Drula E."/>
            <person name="Henrissat B."/>
            <person name="Kohler A."/>
            <person name="Grigoriev I.V."/>
            <person name="Martin F.M."/>
            <person name="Hacquard S."/>
        </authorList>
    </citation>
    <scope>NUCLEOTIDE SEQUENCE</scope>
    <source>
        <strain evidence="16">MPI-CAGE-CH-0243</strain>
    </source>
</reference>
<evidence type="ECO:0000259" key="13">
    <source>
        <dbReference type="Pfam" id="PF00394"/>
    </source>
</evidence>
<dbReference type="CDD" id="cd13854">
    <property type="entry name" value="CuRO_1_MaLCC_like"/>
    <property type="match status" value="1"/>
</dbReference>
<organism evidence="16 17">
    <name type="scientific">Dendryphion nanum</name>
    <dbReference type="NCBI Taxonomy" id="256645"/>
    <lineage>
        <taxon>Eukaryota</taxon>
        <taxon>Fungi</taxon>
        <taxon>Dikarya</taxon>
        <taxon>Ascomycota</taxon>
        <taxon>Pezizomycotina</taxon>
        <taxon>Dothideomycetes</taxon>
        <taxon>Pleosporomycetidae</taxon>
        <taxon>Pleosporales</taxon>
        <taxon>Torulaceae</taxon>
        <taxon>Dendryphion</taxon>
    </lineage>
</organism>
<dbReference type="SUPFAM" id="SSF49503">
    <property type="entry name" value="Cupredoxins"/>
    <property type="match status" value="3"/>
</dbReference>
<feature type="domain" description="Plastocyanin-like" evidence="13">
    <location>
        <begin position="214"/>
        <end position="358"/>
    </location>
</feature>
<dbReference type="PROSITE" id="PS00079">
    <property type="entry name" value="MULTICOPPER_OXIDASE1"/>
    <property type="match status" value="1"/>
</dbReference>
<evidence type="ECO:0000256" key="5">
    <source>
        <dbReference type="ARBA" id="ARBA00022723"/>
    </source>
</evidence>
<comment type="catalytic activity">
    <reaction evidence="1">
        <text>4 hydroquinone + O2 = 4 benzosemiquinone + 2 H2O</text>
        <dbReference type="Rhea" id="RHEA:11276"/>
        <dbReference type="ChEBI" id="CHEBI:15377"/>
        <dbReference type="ChEBI" id="CHEBI:15379"/>
        <dbReference type="ChEBI" id="CHEBI:17594"/>
        <dbReference type="ChEBI" id="CHEBI:17977"/>
        <dbReference type="EC" id="1.10.3.2"/>
    </reaction>
</comment>
<evidence type="ECO:0000256" key="2">
    <source>
        <dbReference type="ARBA" id="ARBA00001935"/>
    </source>
</evidence>
<keyword evidence="6 12" id="KW-0732">Signal</keyword>
<evidence type="ECO:0000256" key="8">
    <source>
        <dbReference type="ARBA" id="ARBA00023008"/>
    </source>
</evidence>
<evidence type="ECO:0000256" key="11">
    <source>
        <dbReference type="ARBA" id="ARBA00023185"/>
    </source>
</evidence>
<feature type="signal peptide" evidence="12">
    <location>
        <begin position="1"/>
        <end position="21"/>
    </location>
</feature>
<protein>
    <recommendedName>
        <fullName evidence="4">laccase</fullName>
        <ecNumber evidence="4">1.10.3.2</ecNumber>
    </recommendedName>
</protein>
<dbReference type="InterPro" id="IPR033138">
    <property type="entry name" value="Cu_oxidase_CS"/>
</dbReference>
<sequence length="606" mass="66211">MKNLLSLGVALLGLSVVPVLSKPIIAKRLTPFPKERSTEVVKLEQRQACSNGPTSRNCWSSGFDVNTDMYTSWPNTGRIVNYDLSITNTTCNPDGHGARVCLLINNQFPGPVITANWGDTLRITVRNMLQHNGTSIHWHGIRQLHSNLEDGVNGITECAIAPGDTKTYQFQATEYGTSWYHSHFSGQYGDGVIGSMVINGPATANYDVDLGPYSITDWYYITAFQAGARAFNHGRGGPPPTGDNIVINGTNKNRDGGGSYNRVTLEPGKKHRLRIINMAIDAGFKVSLDGHSFEVIAHDFVPVVPYTTNYLQVGIGQRYDVIINANQTAGNFWFRADADGQCNSVNNGLGRSIFTYQGQTVADPPENPFPDPPVGCNNAIASPKIAKTVPSGPFISQAQTLPVGFGPVATNGQNIVLWTINGTSMIVDPGKPTLQYLAQVNSSVPREYNMVEVSPTAQWTYWVIQQSSTAPRIAHPIHLHGHDSYILGAGPGVFSSANIDQLKFTNPPRRDVAMLPAGGWLVLAFPTDNPGAWLMHCHIAFHVSMGLSVQFLERRSEINLPAPNSEFYNTCNNWNNYQRNQPIYPQDDSGLRKRWPPVAGGPGVVI</sequence>
<evidence type="ECO:0000259" key="14">
    <source>
        <dbReference type="Pfam" id="PF07731"/>
    </source>
</evidence>
<keyword evidence="7" id="KW-0560">Oxidoreductase</keyword>
<evidence type="ECO:0000256" key="1">
    <source>
        <dbReference type="ARBA" id="ARBA00000349"/>
    </source>
</evidence>
<dbReference type="OrthoDB" id="2121828at2759"/>
<dbReference type="EMBL" id="JAGMWT010000016">
    <property type="protein sequence ID" value="KAH7115251.1"/>
    <property type="molecule type" value="Genomic_DNA"/>
</dbReference>
<dbReference type="Pfam" id="PF00394">
    <property type="entry name" value="Cu-oxidase"/>
    <property type="match status" value="1"/>
</dbReference>
<dbReference type="GO" id="GO:0046274">
    <property type="term" value="P:lignin catabolic process"/>
    <property type="evidence" value="ECO:0007669"/>
    <property type="project" value="UniProtKB-KW"/>
</dbReference>
<dbReference type="GO" id="GO:0005507">
    <property type="term" value="F:copper ion binding"/>
    <property type="evidence" value="ECO:0007669"/>
    <property type="project" value="InterPro"/>
</dbReference>
<name>A0A9P9D9Q7_9PLEO</name>
<dbReference type="InterPro" id="IPR008972">
    <property type="entry name" value="Cupredoxin"/>
</dbReference>